<dbReference type="GO" id="GO:0016020">
    <property type="term" value="C:membrane"/>
    <property type="evidence" value="ECO:0007669"/>
    <property type="project" value="UniProtKB-SubCell"/>
</dbReference>
<evidence type="ECO:0000256" key="1">
    <source>
        <dbReference type="ARBA" id="ARBA00004370"/>
    </source>
</evidence>
<dbReference type="Proteomes" id="UP000015101">
    <property type="component" value="Unassembled WGS sequence"/>
</dbReference>
<dbReference type="InParanoid" id="T1ET00"/>
<dbReference type="EMBL" id="KB097143">
    <property type="protein sequence ID" value="ESN99176.1"/>
    <property type="molecule type" value="Genomic_DNA"/>
</dbReference>
<dbReference type="PRINTS" id="PR00237">
    <property type="entry name" value="GPCRRHODOPSN"/>
</dbReference>
<dbReference type="eggNOG" id="KOG3656">
    <property type="taxonomic scope" value="Eukaryota"/>
</dbReference>
<feature type="region of interest" description="Disordered" evidence="5">
    <location>
        <begin position="227"/>
        <end position="250"/>
    </location>
</feature>
<dbReference type="InterPro" id="IPR027294">
    <property type="entry name" value="NPS_rcpt"/>
</dbReference>
<dbReference type="KEGG" id="hro:HELRODRAFT_162671"/>
<dbReference type="Pfam" id="PF00001">
    <property type="entry name" value="7tm_1"/>
    <property type="match status" value="1"/>
</dbReference>
<dbReference type="HOGENOM" id="CLU_950860_0_0_1"/>
<protein>
    <recommendedName>
        <fullName evidence="7">G-protein coupled receptors family 1 profile domain-containing protein</fullName>
    </recommendedName>
</protein>
<proteinExistence type="predicted"/>
<dbReference type="GeneID" id="20199700"/>
<keyword evidence="3 6" id="KW-1133">Transmembrane helix</keyword>
<name>T1ET00_HELRO</name>
<organism evidence="9 10">
    <name type="scientific">Helobdella robusta</name>
    <name type="common">Californian leech</name>
    <dbReference type="NCBI Taxonomy" id="6412"/>
    <lineage>
        <taxon>Eukaryota</taxon>
        <taxon>Metazoa</taxon>
        <taxon>Spiralia</taxon>
        <taxon>Lophotrochozoa</taxon>
        <taxon>Annelida</taxon>
        <taxon>Clitellata</taxon>
        <taxon>Hirudinea</taxon>
        <taxon>Rhynchobdellida</taxon>
        <taxon>Glossiphoniidae</taxon>
        <taxon>Helobdella</taxon>
    </lineage>
</organism>
<comment type="subcellular location">
    <subcellularLocation>
        <location evidence="1">Membrane</location>
    </subcellularLocation>
</comment>
<dbReference type="Gene3D" id="1.20.1070.10">
    <property type="entry name" value="Rhodopsin 7-helix transmembrane proteins"/>
    <property type="match status" value="1"/>
</dbReference>
<evidence type="ECO:0000313" key="10">
    <source>
        <dbReference type="Proteomes" id="UP000015101"/>
    </source>
</evidence>
<dbReference type="AlphaFoldDB" id="T1ET00"/>
<dbReference type="EMBL" id="AMQM01001141">
    <property type="status" value="NOT_ANNOTATED_CDS"/>
    <property type="molecule type" value="Genomic_DNA"/>
</dbReference>
<feature type="transmembrane region" description="Helical" evidence="6">
    <location>
        <begin position="100"/>
        <end position="129"/>
    </location>
</feature>
<dbReference type="SUPFAM" id="SSF81321">
    <property type="entry name" value="Family A G protein-coupled receptor-like"/>
    <property type="match status" value="1"/>
</dbReference>
<feature type="domain" description="G-protein coupled receptors family 1 profile" evidence="7">
    <location>
        <begin position="24"/>
        <end position="141"/>
    </location>
</feature>
<dbReference type="PANTHER" id="PTHR24244">
    <property type="entry name" value="NEUROPEPTIDE S RECEPTOR"/>
    <property type="match status" value="1"/>
</dbReference>
<gene>
    <name evidence="9" type="primary">20199700</name>
    <name evidence="8" type="ORF">HELRODRAFT_162671</name>
</gene>
<dbReference type="EnsemblMetazoa" id="HelroT162671">
    <property type="protein sequence ID" value="HelroP162671"/>
    <property type="gene ID" value="HelroG162671"/>
</dbReference>
<dbReference type="PROSITE" id="PS50262">
    <property type="entry name" value="G_PROTEIN_RECEP_F1_2"/>
    <property type="match status" value="1"/>
</dbReference>
<dbReference type="CTD" id="20199700"/>
<evidence type="ECO:0000313" key="9">
    <source>
        <dbReference type="EnsemblMetazoa" id="HelroP162671"/>
    </source>
</evidence>
<reference evidence="10" key="1">
    <citation type="submission" date="2012-12" db="EMBL/GenBank/DDBJ databases">
        <authorList>
            <person name="Hellsten U."/>
            <person name="Grimwood J."/>
            <person name="Chapman J.A."/>
            <person name="Shapiro H."/>
            <person name="Aerts A."/>
            <person name="Otillar R.P."/>
            <person name="Terry A.Y."/>
            <person name="Boore J.L."/>
            <person name="Simakov O."/>
            <person name="Marletaz F."/>
            <person name="Cho S.-J."/>
            <person name="Edsinger-Gonzales E."/>
            <person name="Havlak P."/>
            <person name="Kuo D.-H."/>
            <person name="Larsson T."/>
            <person name="Lv J."/>
            <person name="Arendt D."/>
            <person name="Savage R."/>
            <person name="Osoegawa K."/>
            <person name="de Jong P."/>
            <person name="Lindberg D.R."/>
            <person name="Seaver E.C."/>
            <person name="Weisblat D.A."/>
            <person name="Putnam N.H."/>
            <person name="Grigoriev I.V."/>
            <person name="Rokhsar D.S."/>
        </authorList>
    </citation>
    <scope>NUCLEOTIDE SEQUENCE</scope>
</reference>
<keyword evidence="4 6" id="KW-0472">Membrane</keyword>
<feature type="transmembrane region" description="Helical" evidence="6">
    <location>
        <begin position="15"/>
        <end position="34"/>
    </location>
</feature>
<evidence type="ECO:0000256" key="4">
    <source>
        <dbReference type="ARBA" id="ARBA00023136"/>
    </source>
</evidence>
<dbReference type="GO" id="GO:0008188">
    <property type="term" value="F:neuropeptide receptor activity"/>
    <property type="evidence" value="ECO:0007669"/>
    <property type="project" value="InterPro"/>
</dbReference>
<dbReference type="InterPro" id="IPR017452">
    <property type="entry name" value="GPCR_Rhodpsn_7TM"/>
</dbReference>
<dbReference type="PANTHER" id="PTHR24244:SF1">
    <property type="entry name" value="G-PROTEIN COUPLED RECEPTORS FAMILY 1 PROFILE DOMAIN-CONTAINING PROTEIN"/>
    <property type="match status" value="1"/>
</dbReference>
<feature type="compositionally biased region" description="Polar residues" evidence="5">
    <location>
        <begin position="234"/>
        <end position="243"/>
    </location>
</feature>
<dbReference type="InterPro" id="IPR000276">
    <property type="entry name" value="GPCR_Rhodpsn"/>
</dbReference>
<evidence type="ECO:0000256" key="2">
    <source>
        <dbReference type="ARBA" id="ARBA00022692"/>
    </source>
</evidence>
<keyword evidence="10" id="KW-1185">Reference proteome</keyword>
<evidence type="ECO:0000313" key="8">
    <source>
        <dbReference type="EMBL" id="ESN99176.1"/>
    </source>
</evidence>
<evidence type="ECO:0000256" key="5">
    <source>
        <dbReference type="SAM" id="MobiDB-lite"/>
    </source>
</evidence>
<evidence type="ECO:0000259" key="7">
    <source>
        <dbReference type="PROSITE" id="PS50262"/>
    </source>
</evidence>
<sequence length="293" mass="33201">MTNLLNRAECNVEHHLSHVTLTLASTFILVSMSIDRVYAIAKPLSWSTGDTAKFWLILSSWLSAFLLSLPIFTLSTVKWDGPILAEQCVYVDMNSFHWQVYVTVSASIVFIIPAIIIAICYIIIVSIIYKSSNKKLNQGRRNIESSQPTMEHHHFSSYINTSNYLKTIGNKDAQIAQPSTSKCSYNLDDFQRRSIKDKINKTTLYDKIKLEVLRADKKNADDNRKEFDIHPKASHQQQKNTTDTNKRNKLSADNTAAGVYPKAKIKSIKMSFAIVLGEHFFISIYSDLTVKGS</sequence>
<accession>T1ET00</accession>
<dbReference type="STRING" id="6412.T1ET00"/>
<dbReference type="OrthoDB" id="5987909at2759"/>
<keyword evidence="2 6" id="KW-0812">Transmembrane</keyword>
<reference evidence="9" key="3">
    <citation type="submission" date="2015-06" db="UniProtKB">
        <authorList>
            <consortium name="EnsemblMetazoa"/>
        </authorList>
    </citation>
    <scope>IDENTIFICATION</scope>
</reference>
<reference evidence="8 10" key="2">
    <citation type="journal article" date="2013" name="Nature">
        <title>Insights into bilaterian evolution from three spiralian genomes.</title>
        <authorList>
            <person name="Simakov O."/>
            <person name="Marletaz F."/>
            <person name="Cho S.J."/>
            <person name="Edsinger-Gonzales E."/>
            <person name="Havlak P."/>
            <person name="Hellsten U."/>
            <person name="Kuo D.H."/>
            <person name="Larsson T."/>
            <person name="Lv J."/>
            <person name="Arendt D."/>
            <person name="Savage R."/>
            <person name="Osoegawa K."/>
            <person name="de Jong P."/>
            <person name="Grimwood J."/>
            <person name="Chapman J.A."/>
            <person name="Shapiro H."/>
            <person name="Aerts A."/>
            <person name="Otillar R.P."/>
            <person name="Terry A.Y."/>
            <person name="Boore J.L."/>
            <person name="Grigoriev I.V."/>
            <person name="Lindberg D.R."/>
            <person name="Seaver E.C."/>
            <person name="Weisblat D.A."/>
            <person name="Putnam N.H."/>
            <person name="Rokhsar D.S."/>
        </authorList>
    </citation>
    <scope>NUCLEOTIDE SEQUENCE</scope>
</reference>
<evidence type="ECO:0000256" key="6">
    <source>
        <dbReference type="SAM" id="Phobius"/>
    </source>
</evidence>
<feature type="transmembrane region" description="Helical" evidence="6">
    <location>
        <begin position="54"/>
        <end position="72"/>
    </location>
</feature>
<dbReference type="RefSeq" id="XP_009023061.1">
    <property type="nucleotide sequence ID" value="XM_009024813.1"/>
</dbReference>
<evidence type="ECO:0000256" key="3">
    <source>
        <dbReference type="ARBA" id="ARBA00022989"/>
    </source>
</evidence>